<evidence type="ECO:0000256" key="6">
    <source>
        <dbReference type="ARBA" id="ARBA00023134"/>
    </source>
</evidence>
<evidence type="ECO:0000256" key="10">
    <source>
        <dbReference type="SAM" id="MobiDB-lite"/>
    </source>
</evidence>
<comment type="similarity">
    <text evidence="1 8 9">Belongs to the TRAFAC class translation factor GTPase superfamily. Classic translation factor GTPase family. IF-2 subfamily.</text>
</comment>
<dbReference type="NCBIfam" id="TIGR00487">
    <property type="entry name" value="IF-2"/>
    <property type="match status" value="1"/>
</dbReference>
<feature type="domain" description="Tr-type G" evidence="11">
    <location>
        <begin position="331"/>
        <end position="500"/>
    </location>
</feature>
<dbReference type="FunFam" id="3.40.50.10050:FF:000001">
    <property type="entry name" value="Translation initiation factor IF-2"/>
    <property type="match status" value="1"/>
</dbReference>
<dbReference type="CDD" id="cd01887">
    <property type="entry name" value="IF2_eIF5B"/>
    <property type="match status" value="1"/>
</dbReference>
<dbReference type="GO" id="GO:0005525">
    <property type="term" value="F:GTP binding"/>
    <property type="evidence" value="ECO:0007669"/>
    <property type="project" value="UniProtKB-KW"/>
</dbReference>
<comment type="subcellular location">
    <subcellularLocation>
        <location evidence="8">Cytoplasm</location>
    </subcellularLocation>
</comment>
<keyword evidence="5 8" id="KW-0648">Protein biosynthesis</keyword>
<dbReference type="SUPFAM" id="SSF52156">
    <property type="entry name" value="Initiation factor IF2/eIF5b, domain 3"/>
    <property type="match status" value="1"/>
</dbReference>
<dbReference type="Gene3D" id="3.40.50.300">
    <property type="entry name" value="P-loop containing nucleotide triphosphate hydrolases"/>
    <property type="match status" value="1"/>
</dbReference>
<accession>A0A7G6E0X0</accession>
<feature type="compositionally biased region" description="Low complexity" evidence="10">
    <location>
        <begin position="110"/>
        <end position="123"/>
    </location>
</feature>
<dbReference type="Proteomes" id="UP000515847">
    <property type="component" value="Chromosome"/>
</dbReference>
<feature type="binding site" evidence="8">
    <location>
        <begin position="440"/>
        <end position="443"/>
    </location>
    <ligand>
        <name>GTP</name>
        <dbReference type="ChEBI" id="CHEBI:37565"/>
    </ligand>
</feature>
<dbReference type="SUPFAM" id="SSF52540">
    <property type="entry name" value="P-loop containing nucleoside triphosphate hydrolases"/>
    <property type="match status" value="1"/>
</dbReference>
<reference evidence="12 13" key="1">
    <citation type="journal article" date="2019" name="Front. Microbiol.">
        <title>Thermoanaerosceptrum fracticalcis gen. nov. sp. nov., a Novel Fumarate-Fermenting Microorganism From a Deep Fractured Carbonate Aquifer of the US Great Basin.</title>
        <authorList>
            <person name="Hamilton-Brehm S.D."/>
            <person name="Stewart L.E."/>
            <person name="Zavarin M."/>
            <person name="Caldwell M."/>
            <person name="Lawson P.A."/>
            <person name="Onstott T.C."/>
            <person name="Grzymski J."/>
            <person name="Neveux I."/>
            <person name="Lollar B.S."/>
            <person name="Russell C.E."/>
            <person name="Moser D.P."/>
        </authorList>
    </citation>
    <scope>NUCLEOTIDE SEQUENCE [LARGE SCALE GENOMIC DNA]</scope>
    <source>
        <strain evidence="12 13">DRI-13</strain>
    </source>
</reference>
<dbReference type="KEGG" id="tfr:BR63_05000"/>
<evidence type="ECO:0000256" key="4">
    <source>
        <dbReference type="ARBA" id="ARBA00022741"/>
    </source>
</evidence>
<protein>
    <recommendedName>
        <fullName evidence="2 8">Translation initiation factor IF-2</fullName>
    </recommendedName>
</protein>
<evidence type="ECO:0000313" key="12">
    <source>
        <dbReference type="EMBL" id="QNB45724.1"/>
    </source>
</evidence>
<gene>
    <name evidence="8 12" type="primary">infB</name>
    <name evidence="12" type="ORF">BR63_05000</name>
</gene>
<dbReference type="Pfam" id="PF04760">
    <property type="entry name" value="IF2_N"/>
    <property type="match status" value="2"/>
</dbReference>
<dbReference type="Gene3D" id="2.40.30.10">
    <property type="entry name" value="Translation factors"/>
    <property type="match status" value="2"/>
</dbReference>
<dbReference type="PROSITE" id="PS01176">
    <property type="entry name" value="IF2"/>
    <property type="match status" value="1"/>
</dbReference>
<evidence type="ECO:0000313" key="13">
    <source>
        <dbReference type="Proteomes" id="UP000515847"/>
    </source>
</evidence>
<dbReference type="PROSITE" id="PS51722">
    <property type="entry name" value="G_TR_2"/>
    <property type="match status" value="1"/>
</dbReference>
<feature type="compositionally biased region" description="Polar residues" evidence="10">
    <location>
        <begin position="124"/>
        <end position="135"/>
    </location>
</feature>
<dbReference type="InterPro" id="IPR023115">
    <property type="entry name" value="TIF_IF2_dom3"/>
</dbReference>
<dbReference type="Pfam" id="PF22042">
    <property type="entry name" value="EF-G_D2"/>
    <property type="match status" value="1"/>
</dbReference>
<organism evidence="12 13">
    <name type="scientific">Thermanaerosceptrum fracticalcis</name>
    <dbReference type="NCBI Taxonomy" id="1712410"/>
    <lineage>
        <taxon>Bacteria</taxon>
        <taxon>Bacillati</taxon>
        <taxon>Bacillota</taxon>
        <taxon>Clostridia</taxon>
        <taxon>Eubacteriales</taxon>
        <taxon>Peptococcaceae</taxon>
        <taxon>Thermanaerosceptrum</taxon>
    </lineage>
</organism>
<dbReference type="InterPro" id="IPR000795">
    <property type="entry name" value="T_Tr_GTP-bd_dom"/>
</dbReference>
<dbReference type="Gene3D" id="3.40.50.10050">
    <property type="entry name" value="Translation initiation factor IF- 2, domain 3"/>
    <property type="match status" value="1"/>
</dbReference>
<dbReference type="PANTHER" id="PTHR43381">
    <property type="entry name" value="TRANSLATION INITIATION FACTOR IF-2-RELATED"/>
    <property type="match status" value="1"/>
</dbReference>
<dbReference type="CDD" id="cd03692">
    <property type="entry name" value="mtIF2_IVc"/>
    <property type="match status" value="1"/>
</dbReference>
<dbReference type="CDD" id="cd03702">
    <property type="entry name" value="IF2_mtIF2_II"/>
    <property type="match status" value="1"/>
</dbReference>
<dbReference type="NCBIfam" id="TIGR00231">
    <property type="entry name" value="small_GTP"/>
    <property type="match status" value="1"/>
</dbReference>
<name>A0A7G6E0X0_THEFR</name>
<evidence type="ECO:0000256" key="9">
    <source>
        <dbReference type="RuleBase" id="RU000644"/>
    </source>
</evidence>
<feature type="binding site" evidence="8">
    <location>
        <begin position="386"/>
        <end position="390"/>
    </location>
    <ligand>
        <name>GTP</name>
        <dbReference type="ChEBI" id="CHEBI:37565"/>
    </ligand>
</feature>
<keyword evidence="6 8" id="KW-0342">GTP-binding</keyword>
<keyword evidence="3 8" id="KW-0396">Initiation factor</keyword>
<dbReference type="FunFam" id="2.40.30.10:FF:000008">
    <property type="entry name" value="Translation initiation factor IF-2"/>
    <property type="match status" value="1"/>
</dbReference>
<keyword evidence="13" id="KW-1185">Reference proteome</keyword>
<feature type="binding site" evidence="8">
    <location>
        <begin position="340"/>
        <end position="347"/>
    </location>
    <ligand>
        <name>GTP</name>
        <dbReference type="ChEBI" id="CHEBI:37565"/>
    </ligand>
</feature>
<evidence type="ECO:0000256" key="3">
    <source>
        <dbReference type="ARBA" id="ARBA00022540"/>
    </source>
</evidence>
<sequence length="832" mass="91642">MATIRVHELAKDMNLSSKDLLDKLQELGLNMKNHMSTIPSAEVNRIKSMVLNLEKNRNNTGSPVQPAKTKGPEQRPALPAEGQKTKEPERSTGPVKPNPFQQQTKKDNKPNQFKNNQKQGQDKSFNQQNRPQKNNQGQGHQGQFTPNNKAQQKPGGAHQGNKKGPNTQTLRYNEPVLTENVFDEEDTLLNKVERAVGEKAYERGGKTKAPARKVSKFDDKKTDHKKGPKTFGKDRNRFRQNVKEPAPVVVKHITLDGPITVQEFAHLLNKKAADVIKKLLNLGVLATINQELDVETLILLGAEFGTTVEVKASKEEILFAEEPDKPEELEERPPVVTIMGHVDHGKTSLLDVIRHTNVTASEAGGITQHIGAYQVEINGRKITFLDTPGHEAFTAMRARGAQVTDIAVLVVAADDGVMPQTVEAINHAQAANVPIIVAINKIDKEDANPERVKQELTEYGLVPEEWGGETICVNVSAHTKVGLENLLEMILLVAEVRELKANPNRKAKGTVVEAKLDKGRGPVATVLVQNGTLEVGDFIIAGTTQGRIRAMQDDKGRRLKKAPPSTPVEIIGLSEVPQAGDIFLAVDDERLAKQITSERSALKREEAIQSRGRVSLDDLFARIQQGEVRELNIIIKADVQGSIEAIKQSLEKLSNNEVRVNIIHQGVGGITETDVMLASASNAIIIGFNVRPDANARKTAESQQIDIRLYRVIYNAIEDVKAAMSGLLKPEIREVVLGRAEVRATFRVPKVGVIAGCYVTEGKIARNAQVRVIRNGIVVHEGEIDSLKRFKDDAKEVNAGYECGIGLARFNDIHEGDQLEAFTFEEIKRELS</sequence>
<dbReference type="InterPro" id="IPR044145">
    <property type="entry name" value="IF2_II"/>
</dbReference>
<evidence type="ECO:0000256" key="5">
    <source>
        <dbReference type="ARBA" id="ARBA00022917"/>
    </source>
</evidence>
<dbReference type="Gene3D" id="1.10.10.2480">
    <property type="match status" value="1"/>
</dbReference>
<dbReference type="InterPro" id="IPR027417">
    <property type="entry name" value="P-loop_NTPase"/>
</dbReference>
<dbReference type="AlphaFoldDB" id="A0A7G6E0X0"/>
<dbReference type="SUPFAM" id="SSF50447">
    <property type="entry name" value="Translation proteins"/>
    <property type="match status" value="2"/>
</dbReference>
<dbReference type="InterPro" id="IPR036925">
    <property type="entry name" value="TIF_IF2_dom3_sf"/>
</dbReference>
<keyword evidence="4 8" id="KW-0547">Nucleotide-binding</keyword>
<feature type="region of interest" description="Disordered" evidence="10">
    <location>
        <begin position="55"/>
        <end position="173"/>
    </location>
</feature>
<feature type="region of interest" description="G-domain" evidence="8">
    <location>
        <begin position="334"/>
        <end position="482"/>
    </location>
</feature>
<keyword evidence="8" id="KW-0963">Cytoplasm</keyword>
<dbReference type="OrthoDB" id="9811804at2"/>
<dbReference type="GO" id="GO:0003924">
    <property type="term" value="F:GTPase activity"/>
    <property type="evidence" value="ECO:0007669"/>
    <property type="project" value="UniProtKB-UniRule"/>
</dbReference>
<dbReference type="FunFam" id="3.40.50.300:FF:000019">
    <property type="entry name" value="Translation initiation factor IF-2"/>
    <property type="match status" value="1"/>
</dbReference>
<dbReference type="InterPro" id="IPR006847">
    <property type="entry name" value="IF2_N"/>
</dbReference>
<dbReference type="PANTHER" id="PTHR43381:SF5">
    <property type="entry name" value="TR-TYPE G DOMAIN-CONTAINING PROTEIN"/>
    <property type="match status" value="1"/>
</dbReference>
<dbReference type="FunFam" id="2.40.30.10:FF:000007">
    <property type="entry name" value="Translation initiation factor IF-2"/>
    <property type="match status" value="1"/>
</dbReference>
<dbReference type="InterPro" id="IPR005225">
    <property type="entry name" value="Small_GTP-bd"/>
</dbReference>
<evidence type="ECO:0000256" key="8">
    <source>
        <dbReference type="HAMAP-Rule" id="MF_00100"/>
    </source>
</evidence>
<dbReference type="InterPro" id="IPR053905">
    <property type="entry name" value="EF-G-like_DII"/>
</dbReference>
<dbReference type="Pfam" id="PF11987">
    <property type="entry name" value="IF-2"/>
    <property type="match status" value="1"/>
</dbReference>
<dbReference type="GO" id="GO:0005829">
    <property type="term" value="C:cytosol"/>
    <property type="evidence" value="ECO:0007669"/>
    <property type="project" value="TreeGrafter"/>
</dbReference>
<dbReference type="InterPro" id="IPR009000">
    <property type="entry name" value="Transl_B-barrel_sf"/>
</dbReference>
<proteinExistence type="inferred from homology"/>
<evidence type="ECO:0000256" key="7">
    <source>
        <dbReference type="ARBA" id="ARBA00025162"/>
    </source>
</evidence>
<dbReference type="InterPro" id="IPR000178">
    <property type="entry name" value="TF_IF2_bacterial-like"/>
</dbReference>
<evidence type="ECO:0000256" key="1">
    <source>
        <dbReference type="ARBA" id="ARBA00007733"/>
    </source>
</evidence>
<dbReference type="RefSeq" id="WP_034419766.1">
    <property type="nucleotide sequence ID" value="NZ_CP045798.1"/>
</dbReference>
<feature type="region of interest" description="Disordered" evidence="10">
    <location>
        <begin position="202"/>
        <end position="234"/>
    </location>
</feature>
<dbReference type="HAMAP" id="MF_00100_B">
    <property type="entry name" value="IF_2_B"/>
    <property type="match status" value="1"/>
</dbReference>
<evidence type="ECO:0000256" key="2">
    <source>
        <dbReference type="ARBA" id="ARBA00020675"/>
    </source>
</evidence>
<dbReference type="Pfam" id="PF00009">
    <property type="entry name" value="GTP_EFTU"/>
    <property type="match status" value="1"/>
</dbReference>
<comment type="function">
    <text evidence="7 8 9">One of the essential components for the initiation of protein synthesis. Protects formylmethionyl-tRNA from spontaneous hydrolysis and promotes its binding to the 30S ribosomal subunits. Also involved in the hydrolysis of GTP during the formation of the 70S ribosomal complex.</text>
</comment>
<dbReference type="GO" id="GO:0003743">
    <property type="term" value="F:translation initiation factor activity"/>
    <property type="evidence" value="ECO:0007669"/>
    <property type="project" value="UniProtKB-UniRule"/>
</dbReference>
<dbReference type="EMBL" id="CP045798">
    <property type="protein sequence ID" value="QNB45724.1"/>
    <property type="molecule type" value="Genomic_DNA"/>
</dbReference>
<dbReference type="InterPro" id="IPR015760">
    <property type="entry name" value="TIF_IF2"/>
</dbReference>
<evidence type="ECO:0000259" key="11">
    <source>
        <dbReference type="PROSITE" id="PS51722"/>
    </source>
</evidence>